<dbReference type="OrthoDB" id="9784013at2"/>
<gene>
    <name evidence="5" type="primary">yngG</name>
    <name evidence="5" type="ORF">D7316_03914</name>
</gene>
<evidence type="ECO:0000256" key="3">
    <source>
        <dbReference type="ARBA" id="ARBA00023239"/>
    </source>
</evidence>
<dbReference type="GO" id="GO:0046951">
    <property type="term" value="P:ketone body biosynthetic process"/>
    <property type="evidence" value="ECO:0007669"/>
    <property type="project" value="TreeGrafter"/>
</dbReference>
<dbReference type="InterPro" id="IPR043594">
    <property type="entry name" value="HMGL"/>
</dbReference>
<dbReference type="EMBL" id="CP033972">
    <property type="protein sequence ID" value="AZG47306.1"/>
    <property type="molecule type" value="Genomic_DNA"/>
</dbReference>
<evidence type="ECO:0000256" key="2">
    <source>
        <dbReference type="ARBA" id="ARBA00022723"/>
    </source>
</evidence>
<evidence type="ECO:0000259" key="4">
    <source>
        <dbReference type="PROSITE" id="PS50991"/>
    </source>
</evidence>
<dbReference type="KEGG" id="gom:D7316_03914"/>
<keyword evidence="6" id="KW-1185">Reference proteome</keyword>
<dbReference type="Proteomes" id="UP000271469">
    <property type="component" value="Chromosome"/>
</dbReference>
<protein>
    <submittedName>
        <fullName evidence="5">Hydroxymethylglutaryl-CoA lyase YngG</fullName>
        <ecNumber evidence="5">4.1.3.4</ecNumber>
    </submittedName>
</protein>
<dbReference type="PROSITE" id="PS50991">
    <property type="entry name" value="PYR_CT"/>
    <property type="match status" value="1"/>
</dbReference>
<organism evidence="5 6">
    <name type="scientific">Gordonia insulae</name>
    <dbReference type="NCBI Taxonomy" id="2420509"/>
    <lineage>
        <taxon>Bacteria</taxon>
        <taxon>Bacillati</taxon>
        <taxon>Actinomycetota</taxon>
        <taxon>Actinomycetes</taxon>
        <taxon>Mycobacteriales</taxon>
        <taxon>Gordoniaceae</taxon>
        <taxon>Gordonia</taxon>
    </lineage>
</organism>
<comment type="similarity">
    <text evidence="1">Belongs to the HMG-CoA lyase family.</text>
</comment>
<name>A0A3G8JQQ3_9ACTN</name>
<dbReference type="Gene3D" id="3.20.20.70">
    <property type="entry name" value="Aldolase class I"/>
    <property type="match status" value="1"/>
</dbReference>
<dbReference type="GO" id="GO:0006552">
    <property type="term" value="P:L-leucine catabolic process"/>
    <property type="evidence" value="ECO:0007669"/>
    <property type="project" value="TreeGrafter"/>
</dbReference>
<dbReference type="CDD" id="cd07938">
    <property type="entry name" value="DRE_TIM_HMGL"/>
    <property type="match status" value="1"/>
</dbReference>
<feature type="domain" description="Pyruvate carboxyltransferase" evidence="4">
    <location>
        <begin position="11"/>
        <end position="279"/>
    </location>
</feature>
<reference evidence="5 6" key="1">
    <citation type="submission" date="2018-11" db="EMBL/GenBank/DDBJ databases">
        <title>Gordonia insulae sp. nov., isolated from an island soil.</title>
        <authorList>
            <person name="Kim Y.S."/>
            <person name="Kim S.B."/>
        </authorList>
    </citation>
    <scope>NUCLEOTIDE SEQUENCE [LARGE SCALE GENOMIC DNA]</scope>
    <source>
        <strain evidence="5 6">MMS17-SY073</strain>
    </source>
</reference>
<dbReference type="InterPro" id="IPR000891">
    <property type="entry name" value="PYR_CT"/>
</dbReference>
<evidence type="ECO:0000313" key="6">
    <source>
        <dbReference type="Proteomes" id="UP000271469"/>
    </source>
</evidence>
<evidence type="ECO:0000256" key="1">
    <source>
        <dbReference type="ARBA" id="ARBA00009405"/>
    </source>
</evidence>
<dbReference type="AlphaFoldDB" id="A0A3G8JQQ3"/>
<evidence type="ECO:0000313" key="5">
    <source>
        <dbReference type="EMBL" id="AZG47306.1"/>
    </source>
</evidence>
<dbReference type="SUPFAM" id="SSF51569">
    <property type="entry name" value="Aldolase"/>
    <property type="match status" value="1"/>
</dbReference>
<dbReference type="EC" id="4.1.3.4" evidence="5"/>
<dbReference type="GO" id="GO:0004419">
    <property type="term" value="F:hydroxymethylglutaryl-CoA lyase activity"/>
    <property type="evidence" value="ECO:0007669"/>
    <property type="project" value="UniProtKB-EC"/>
</dbReference>
<keyword evidence="3 5" id="KW-0456">Lyase</keyword>
<accession>A0A3G8JQQ3</accession>
<dbReference type="PANTHER" id="PTHR42738">
    <property type="entry name" value="HYDROXYMETHYLGLUTARYL-COA LYASE"/>
    <property type="match status" value="1"/>
</dbReference>
<dbReference type="Pfam" id="PF00682">
    <property type="entry name" value="HMGL-like"/>
    <property type="match status" value="1"/>
</dbReference>
<dbReference type="InterPro" id="IPR013785">
    <property type="entry name" value="Aldolase_TIM"/>
</dbReference>
<dbReference type="GO" id="GO:0046872">
    <property type="term" value="F:metal ion binding"/>
    <property type="evidence" value="ECO:0007669"/>
    <property type="project" value="UniProtKB-KW"/>
</dbReference>
<proteinExistence type="inferred from homology"/>
<dbReference type="NCBIfam" id="NF004283">
    <property type="entry name" value="PRK05692.1"/>
    <property type="match status" value="1"/>
</dbReference>
<keyword evidence="2" id="KW-0479">Metal-binding</keyword>
<dbReference type="PANTHER" id="PTHR42738:SF7">
    <property type="entry name" value="HYDROXYMETHYLGLUTARYL-COA LYASE"/>
    <property type="match status" value="1"/>
</dbReference>
<dbReference type="RefSeq" id="WP_124709694.1">
    <property type="nucleotide sequence ID" value="NZ_CP033972.1"/>
</dbReference>
<sequence>MSAGDPTQPQVTIVEVAPRDGLQNEKVALSTAQKLELVERAVRFGAQHIEVTSFVHPKKVPAMADAEDLVGLLPADDGVAYSALVLNERGLDRALAAGVTEINAVVHCTDTFSGRNQGTDVDGGVAIWHRIARTAREAGVTANLTIAVAFGCPFEGEVPVDRLRTVLDRVLEEPPTELSLADTIGVAVPKDVRARFALAAERTPDGTALRAHFHDTRSCGIGNALAAVESGVTILDASLGGIGGCPFAPNATGNIATEDLAYALDRTGISHGLDAAALQASGEWLEGIFGRRLPAMVLHAGGFPATQSVA</sequence>